<feature type="transmembrane region" description="Helical" evidence="7">
    <location>
        <begin position="59"/>
        <end position="78"/>
    </location>
</feature>
<keyword evidence="5 7" id="KW-0472">Membrane</keyword>
<dbReference type="PANTHER" id="PTHR22883">
    <property type="entry name" value="ZINC FINGER DHHC DOMAIN CONTAINING PROTEIN"/>
    <property type="match status" value="1"/>
</dbReference>
<dbReference type="FunCoup" id="A2DPX8">
    <property type="interactions" value="255"/>
</dbReference>
<dbReference type="InterPro" id="IPR039859">
    <property type="entry name" value="PFA4/ZDH16/20/ERF2-like"/>
</dbReference>
<evidence type="ECO:0000256" key="3">
    <source>
        <dbReference type="ARBA" id="ARBA00022692"/>
    </source>
</evidence>
<feature type="transmembrane region" description="Helical" evidence="7">
    <location>
        <begin position="192"/>
        <end position="212"/>
    </location>
</feature>
<dbReference type="Pfam" id="PF01529">
    <property type="entry name" value="DHHC"/>
    <property type="match status" value="1"/>
</dbReference>
<dbReference type="GO" id="GO:0005783">
    <property type="term" value="C:endoplasmic reticulum"/>
    <property type="evidence" value="ECO:0000318"/>
    <property type="project" value="GO_Central"/>
</dbReference>
<evidence type="ECO:0000256" key="6">
    <source>
        <dbReference type="ARBA" id="ARBA00023315"/>
    </source>
</evidence>
<evidence type="ECO:0000256" key="4">
    <source>
        <dbReference type="ARBA" id="ARBA00022989"/>
    </source>
</evidence>
<dbReference type="InParanoid" id="A2DPX8"/>
<dbReference type="GO" id="GO:0019706">
    <property type="term" value="F:protein-cysteine S-palmitoyltransferase activity"/>
    <property type="evidence" value="ECO:0000318"/>
    <property type="project" value="GO_Central"/>
</dbReference>
<keyword evidence="4 7" id="KW-1133">Transmembrane helix</keyword>
<evidence type="ECO:0000313" key="11">
    <source>
        <dbReference type="Proteomes" id="UP000001542"/>
    </source>
</evidence>
<dbReference type="Proteomes" id="UP000001542">
    <property type="component" value="Unassembled WGS sequence"/>
</dbReference>
<dbReference type="GO" id="GO:0005794">
    <property type="term" value="C:Golgi apparatus"/>
    <property type="evidence" value="ECO:0000318"/>
    <property type="project" value="GO_Central"/>
</dbReference>
<gene>
    <name evidence="10" type="ORF">TVAG_454020</name>
</gene>
<dbReference type="EMBL" id="DS113229">
    <property type="protein sequence ID" value="EAY17574.1"/>
    <property type="molecule type" value="Genomic_DNA"/>
</dbReference>
<comment type="catalytic activity">
    <reaction evidence="7">
        <text>L-cysteinyl-[protein] + hexadecanoyl-CoA = S-hexadecanoyl-L-cysteinyl-[protein] + CoA</text>
        <dbReference type="Rhea" id="RHEA:36683"/>
        <dbReference type="Rhea" id="RHEA-COMP:10131"/>
        <dbReference type="Rhea" id="RHEA-COMP:11032"/>
        <dbReference type="ChEBI" id="CHEBI:29950"/>
        <dbReference type="ChEBI" id="CHEBI:57287"/>
        <dbReference type="ChEBI" id="CHEBI:57379"/>
        <dbReference type="ChEBI" id="CHEBI:74151"/>
        <dbReference type="EC" id="2.3.1.225"/>
    </reaction>
</comment>
<dbReference type="EC" id="2.3.1.225" evidence="7"/>
<keyword evidence="2 7" id="KW-0808">Transferase</keyword>
<protein>
    <recommendedName>
        <fullName evidence="7">Palmitoyltransferase</fullName>
        <ecNumber evidence="7">2.3.1.225</ecNumber>
    </recommendedName>
</protein>
<dbReference type="PANTHER" id="PTHR22883:SF147">
    <property type="entry name" value="PALMITOYLTRANSFERASE"/>
    <property type="match status" value="1"/>
</dbReference>
<dbReference type="GO" id="GO:0006612">
    <property type="term" value="P:protein targeting to membrane"/>
    <property type="evidence" value="ECO:0000318"/>
    <property type="project" value="GO_Central"/>
</dbReference>
<evidence type="ECO:0000256" key="1">
    <source>
        <dbReference type="ARBA" id="ARBA00004141"/>
    </source>
</evidence>
<evidence type="ECO:0000259" key="9">
    <source>
        <dbReference type="Pfam" id="PF01529"/>
    </source>
</evidence>
<dbReference type="InterPro" id="IPR001594">
    <property type="entry name" value="Palmitoyltrfase_DHHC"/>
</dbReference>
<accession>A2DPX8</accession>
<evidence type="ECO:0000256" key="8">
    <source>
        <dbReference type="SAM" id="MobiDB-lite"/>
    </source>
</evidence>
<keyword evidence="3 7" id="KW-0812">Transmembrane</keyword>
<feature type="transmembrane region" description="Helical" evidence="7">
    <location>
        <begin position="224"/>
        <end position="245"/>
    </location>
</feature>
<dbReference type="PROSITE" id="PS50216">
    <property type="entry name" value="DHHC"/>
    <property type="match status" value="1"/>
</dbReference>
<feature type="transmembrane region" description="Helical" evidence="7">
    <location>
        <begin position="84"/>
        <end position="102"/>
    </location>
</feature>
<keyword evidence="6 7" id="KW-0012">Acyltransferase</keyword>
<dbReference type="GO" id="GO:0016020">
    <property type="term" value="C:membrane"/>
    <property type="evidence" value="ECO:0007669"/>
    <property type="project" value="UniProtKB-SubCell"/>
</dbReference>
<comment type="subcellular location">
    <subcellularLocation>
        <location evidence="1">Membrane</location>
        <topology evidence="1">Multi-pass membrane protein</topology>
    </subcellularLocation>
</comment>
<keyword evidence="11" id="KW-1185">Reference proteome</keyword>
<sequence>MSGAYLYEGKLLQIKDKVMQVPKFSTWEQKCDCHCFKIAYFPEIKTYYCNDWEMNCTTAIFSTLVVLLLFAFELWSLIENYKEVLQMSLIIVGCVIHFSYIISHLLTMCTSPGYLPWFWNVERRKKYSQEEKWSGIITNEKQKEFALSGECPDRSIVSSSARRIVLRADVNCGWIANWIGVKNIRYFIIMQMWLLTIFIYYFAIFIMDMIAIKRNGWKLTVPRLAFFISIIPIVITFIYFIFFILKSFKLILHNKARLFEEDTTNPYDLNNYVNCMESFGPSWCCPLWLFPLPFPAIRDGFAYLRNDGQETNGGIETANDEKFNASDFFVGDGAARIDENGNVIQGEDNQENSDNAIYLLEEGNNFYIDQGSSTVMTTGPGILSESDLSMTGGNPAPQQDFYLGAEYDKTVTGQKVDQTMTQIEREKHRVRKQKIGSQERIKPPENTNYPIPRLKPFVSYKPAIEVPEKDGPVRFFFLP</sequence>
<reference evidence="10" key="2">
    <citation type="journal article" date="2007" name="Science">
        <title>Draft genome sequence of the sexually transmitted pathogen Trichomonas vaginalis.</title>
        <authorList>
            <person name="Carlton J.M."/>
            <person name="Hirt R.P."/>
            <person name="Silva J.C."/>
            <person name="Delcher A.L."/>
            <person name="Schatz M."/>
            <person name="Zhao Q."/>
            <person name="Wortman J.R."/>
            <person name="Bidwell S.L."/>
            <person name="Alsmark U.C.M."/>
            <person name="Besteiro S."/>
            <person name="Sicheritz-Ponten T."/>
            <person name="Noel C.J."/>
            <person name="Dacks J.B."/>
            <person name="Foster P.G."/>
            <person name="Simillion C."/>
            <person name="Van de Peer Y."/>
            <person name="Miranda-Saavedra D."/>
            <person name="Barton G.J."/>
            <person name="Westrop G.D."/>
            <person name="Mueller S."/>
            <person name="Dessi D."/>
            <person name="Fiori P.L."/>
            <person name="Ren Q."/>
            <person name="Paulsen I."/>
            <person name="Zhang H."/>
            <person name="Bastida-Corcuera F.D."/>
            <person name="Simoes-Barbosa A."/>
            <person name="Brown M.T."/>
            <person name="Hayes R.D."/>
            <person name="Mukherjee M."/>
            <person name="Okumura C.Y."/>
            <person name="Schneider R."/>
            <person name="Smith A.J."/>
            <person name="Vanacova S."/>
            <person name="Villalvazo M."/>
            <person name="Haas B.J."/>
            <person name="Pertea M."/>
            <person name="Feldblyum T.V."/>
            <person name="Utterback T.R."/>
            <person name="Shu C.L."/>
            <person name="Osoegawa K."/>
            <person name="de Jong P.J."/>
            <person name="Hrdy I."/>
            <person name="Horvathova L."/>
            <person name="Zubacova Z."/>
            <person name="Dolezal P."/>
            <person name="Malik S.B."/>
            <person name="Logsdon J.M. Jr."/>
            <person name="Henze K."/>
            <person name="Gupta A."/>
            <person name="Wang C.C."/>
            <person name="Dunne R.L."/>
            <person name="Upcroft J.A."/>
            <person name="Upcroft P."/>
            <person name="White O."/>
            <person name="Salzberg S.L."/>
            <person name="Tang P."/>
            <person name="Chiu C.-H."/>
            <person name="Lee Y.-S."/>
            <person name="Embley T.M."/>
            <person name="Coombs G.H."/>
            <person name="Mottram J.C."/>
            <person name="Tachezy J."/>
            <person name="Fraser-Liggett C.M."/>
            <person name="Johnson P.J."/>
        </authorList>
    </citation>
    <scope>NUCLEOTIDE SEQUENCE [LARGE SCALE GENOMIC DNA]</scope>
    <source>
        <strain evidence="10">G3</strain>
    </source>
</reference>
<feature type="region of interest" description="Disordered" evidence="8">
    <location>
        <begin position="428"/>
        <end position="448"/>
    </location>
</feature>
<dbReference type="RefSeq" id="XP_001329709.1">
    <property type="nucleotide sequence ID" value="XM_001329674.1"/>
</dbReference>
<dbReference type="AlphaFoldDB" id="A2DPX8"/>
<name>A2DPX8_TRIV3</name>
<evidence type="ECO:0000256" key="5">
    <source>
        <dbReference type="ARBA" id="ARBA00023136"/>
    </source>
</evidence>
<reference evidence="10" key="1">
    <citation type="submission" date="2006-10" db="EMBL/GenBank/DDBJ databases">
        <authorList>
            <person name="Amadeo P."/>
            <person name="Zhao Q."/>
            <person name="Wortman J."/>
            <person name="Fraser-Liggett C."/>
            <person name="Carlton J."/>
        </authorList>
    </citation>
    <scope>NUCLEOTIDE SEQUENCE</scope>
    <source>
        <strain evidence="10">G3</strain>
    </source>
</reference>
<comment type="domain">
    <text evidence="7">The DHHC domain is required for palmitoyltransferase activity.</text>
</comment>
<dbReference type="OrthoDB" id="331948at2759"/>
<evidence type="ECO:0000313" key="10">
    <source>
        <dbReference type="EMBL" id="EAY17574.1"/>
    </source>
</evidence>
<organism evidence="10 11">
    <name type="scientific">Trichomonas vaginalis (strain ATCC PRA-98 / G3)</name>
    <dbReference type="NCBI Taxonomy" id="412133"/>
    <lineage>
        <taxon>Eukaryota</taxon>
        <taxon>Metamonada</taxon>
        <taxon>Parabasalia</taxon>
        <taxon>Trichomonadida</taxon>
        <taxon>Trichomonadidae</taxon>
        <taxon>Trichomonas</taxon>
    </lineage>
</organism>
<evidence type="ECO:0000256" key="7">
    <source>
        <dbReference type="RuleBase" id="RU079119"/>
    </source>
</evidence>
<evidence type="ECO:0000256" key="2">
    <source>
        <dbReference type="ARBA" id="ARBA00022679"/>
    </source>
</evidence>
<proteinExistence type="inferred from homology"/>
<dbReference type="VEuPathDB" id="TrichDB:TVAG_454020"/>
<dbReference type="KEGG" id="tva:4775591"/>
<comment type="similarity">
    <text evidence="7">Belongs to the DHHC palmitoyltransferase family.</text>
</comment>
<feature type="domain" description="Palmitoyltransferase DHHC" evidence="9">
    <location>
        <begin position="139"/>
        <end position="264"/>
    </location>
</feature>
<dbReference type="VEuPathDB" id="TrichDB:TVAGG3_0552520"/>